<sequence length="715" mass="82006">MSPQAVIWLRRQQPLRATAPNLINRSARLAEPFVSVSSSDYPVFAIFLQIARMHHVKAAYHLQGSQTSGNDGLRVGEERQKRGTSRLMWVEDGRTVRMVVLLLLSIQKDSLDTPYICENDLLLLPTTPSKRSLQVVLSHYGEQQRPLSVDYQPKRRLINSIDNVPRRVGRFVGTRRDMLEMQQITWEDGEINMRKIEREREREGKRSLILFITHREKRTPSTLLIILLHSTRSTLFELFRESEPLLTVSTSPIGWRNGGHFLVLLERLSACSLKITKVEPLPLRREGSPIIEFPIPIYLFEAPWIPTLREGEPIAYPVRSLHLPSSQLSTSIEIKRRNNCEKIRRRERYFRETNDRLPLKIIEDRTGNHCRTFERLLTFTFNFNTFYFPLSPSPLEFCGSWKRNALRGMIHGTEHRPEDQSINEGWVRGPPRKGCRSSSTESTTTTVLPAGNIGHIATNMPLPLTTRSPTSDQPPTPPAPSPTRIQKRHQLEVPPSVRGEHEEKERVKGHPIDPPLYHVSVVPLLFLFSETANRIRSLVFLLGQQKQEEQEEEEEEQEEEEEEEEEEEGFARHPRIFSQSRTFITSSPMTSYCETFVLNSRDVRRASSGDYEYLLKVSEESKETKSRGCGETKLPARRGQLMRFKSQKFRDIHAGLKPAAISESAASATVTGRQAASATRRPQEENQATASTESVVTAEQQQNLRDFQMIVRIKG</sequence>
<name>A0ABD2A7V5_VESSQ</name>
<protein>
    <submittedName>
        <fullName evidence="2">Uncharacterized protein</fullName>
    </submittedName>
</protein>
<feature type="compositionally biased region" description="Polar residues" evidence="1">
    <location>
        <begin position="685"/>
        <end position="699"/>
    </location>
</feature>
<evidence type="ECO:0000313" key="3">
    <source>
        <dbReference type="Proteomes" id="UP001607302"/>
    </source>
</evidence>
<feature type="compositionally biased region" description="Acidic residues" evidence="1">
    <location>
        <begin position="549"/>
        <end position="568"/>
    </location>
</feature>
<accession>A0ABD2A7V5</accession>
<dbReference type="AlphaFoldDB" id="A0ABD2A7V5"/>
<feature type="compositionally biased region" description="Pro residues" evidence="1">
    <location>
        <begin position="472"/>
        <end position="481"/>
    </location>
</feature>
<feature type="region of interest" description="Disordered" evidence="1">
    <location>
        <begin position="415"/>
        <end position="513"/>
    </location>
</feature>
<reference evidence="2 3" key="1">
    <citation type="journal article" date="2024" name="Ann. Entomol. Soc. Am.">
        <title>Genomic analyses of the southern and eastern yellowjacket wasps (Hymenoptera: Vespidae) reveal evolutionary signatures of social life.</title>
        <authorList>
            <person name="Catto M.A."/>
            <person name="Caine P.B."/>
            <person name="Orr S.E."/>
            <person name="Hunt B.G."/>
            <person name="Goodisman M.A.D."/>
        </authorList>
    </citation>
    <scope>NUCLEOTIDE SEQUENCE [LARGE SCALE GENOMIC DNA]</scope>
    <source>
        <strain evidence="2">233</strain>
        <tissue evidence="2">Head and thorax</tissue>
    </source>
</reference>
<gene>
    <name evidence="2" type="ORF">V1478_014342</name>
</gene>
<feature type="region of interest" description="Disordered" evidence="1">
    <location>
        <begin position="545"/>
        <end position="579"/>
    </location>
</feature>
<feature type="compositionally biased region" description="Low complexity" evidence="1">
    <location>
        <begin position="437"/>
        <end position="446"/>
    </location>
</feature>
<proteinExistence type="predicted"/>
<evidence type="ECO:0000313" key="2">
    <source>
        <dbReference type="EMBL" id="KAL2716666.1"/>
    </source>
</evidence>
<organism evidence="2 3">
    <name type="scientific">Vespula squamosa</name>
    <name type="common">Southern yellow jacket</name>
    <name type="synonym">Wasp</name>
    <dbReference type="NCBI Taxonomy" id="30214"/>
    <lineage>
        <taxon>Eukaryota</taxon>
        <taxon>Metazoa</taxon>
        <taxon>Ecdysozoa</taxon>
        <taxon>Arthropoda</taxon>
        <taxon>Hexapoda</taxon>
        <taxon>Insecta</taxon>
        <taxon>Pterygota</taxon>
        <taxon>Neoptera</taxon>
        <taxon>Endopterygota</taxon>
        <taxon>Hymenoptera</taxon>
        <taxon>Apocrita</taxon>
        <taxon>Aculeata</taxon>
        <taxon>Vespoidea</taxon>
        <taxon>Vespidae</taxon>
        <taxon>Vespinae</taxon>
        <taxon>Vespula</taxon>
    </lineage>
</organism>
<feature type="compositionally biased region" description="Polar residues" evidence="1">
    <location>
        <begin position="665"/>
        <end position="677"/>
    </location>
</feature>
<feature type="region of interest" description="Disordered" evidence="1">
    <location>
        <begin position="665"/>
        <end position="699"/>
    </location>
</feature>
<dbReference type="Proteomes" id="UP001607302">
    <property type="component" value="Unassembled WGS sequence"/>
</dbReference>
<keyword evidence="3" id="KW-1185">Reference proteome</keyword>
<comment type="caution">
    <text evidence="2">The sequence shown here is derived from an EMBL/GenBank/DDBJ whole genome shotgun (WGS) entry which is preliminary data.</text>
</comment>
<feature type="compositionally biased region" description="Basic and acidic residues" evidence="1">
    <location>
        <begin position="498"/>
        <end position="511"/>
    </location>
</feature>
<evidence type="ECO:0000256" key="1">
    <source>
        <dbReference type="SAM" id="MobiDB-lite"/>
    </source>
</evidence>
<dbReference type="EMBL" id="JAUDFV010000154">
    <property type="protein sequence ID" value="KAL2716666.1"/>
    <property type="molecule type" value="Genomic_DNA"/>
</dbReference>